<keyword evidence="1" id="KW-0812">Transmembrane</keyword>
<protein>
    <submittedName>
        <fullName evidence="2">Tellurium resistance protein TerC</fullName>
    </submittedName>
</protein>
<reference evidence="2" key="1">
    <citation type="submission" date="2021-03" db="EMBL/GenBank/DDBJ databases">
        <title>novel species isolated from a fishpond in China.</title>
        <authorList>
            <person name="Lu H."/>
            <person name="Cai Z."/>
        </authorList>
    </citation>
    <scope>NUCLEOTIDE SEQUENCE</scope>
    <source>
        <strain evidence="2">JCM 30855</strain>
    </source>
</reference>
<dbReference type="EMBL" id="JAFKCV010000002">
    <property type="protein sequence ID" value="MBN7824580.1"/>
    <property type="molecule type" value="Genomic_DNA"/>
</dbReference>
<dbReference type="Proteomes" id="UP000664654">
    <property type="component" value="Unassembled WGS sequence"/>
</dbReference>
<comment type="caution">
    <text evidence="2">The sequence shown here is derived from an EMBL/GenBank/DDBJ whole genome shotgun (WGS) entry which is preliminary data.</text>
</comment>
<sequence length="72" mass="8247">MKTVRIVLGTLLAIFSVVLSILPGSILFLLAGLMLLSVDFPLARRYLKHCQKIMQTGARRFDRYLLNRKLSR</sequence>
<organism evidence="2 3">
    <name type="scientific">Bowmanella dokdonensis</name>
    <dbReference type="NCBI Taxonomy" id="751969"/>
    <lineage>
        <taxon>Bacteria</taxon>
        <taxon>Pseudomonadati</taxon>
        <taxon>Pseudomonadota</taxon>
        <taxon>Gammaproteobacteria</taxon>
        <taxon>Alteromonadales</taxon>
        <taxon>Alteromonadaceae</taxon>
        <taxon>Bowmanella</taxon>
    </lineage>
</organism>
<evidence type="ECO:0000256" key="1">
    <source>
        <dbReference type="SAM" id="Phobius"/>
    </source>
</evidence>
<evidence type="ECO:0000313" key="3">
    <source>
        <dbReference type="Proteomes" id="UP000664654"/>
    </source>
</evidence>
<gene>
    <name evidence="2" type="ORF">J0A66_04995</name>
</gene>
<proteinExistence type="predicted"/>
<dbReference type="RefSeq" id="WP_206572681.1">
    <property type="nucleotide sequence ID" value="NZ_JAFKCV010000002.1"/>
</dbReference>
<keyword evidence="1" id="KW-1133">Transmembrane helix</keyword>
<evidence type="ECO:0000313" key="2">
    <source>
        <dbReference type="EMBL" id="MBN7824580.1"/>
    </source>
</evidence>
<keyword evidence="1" id="KW-0472">Membrane</keyword>
<accession>A0A939IN90</accession>
<dbReference type="AlphaFoldDB" id="A0A939IN90"/>
<keyword evidence="3" id="KW-1185">Reference proteome</keyword>
<feature type="transmembrane region" description="Helical" evidence="1">
    <location>
        <begin position="6"/>
        <end position="36"/>
    </location>
</feature>
<name>A0A939IN90_9ALTE</name>